<feature type="transmembrane region" description="Helical" evidence="1">
    <location>
        <begin position="6"/>
        <end position="23"/>
    </location>
</feature>
<evidence type="ECO:0000313" key="2">
    <source>
        <dbReference type="EMBL" id="SVD62337.1"/>
    </source>
</evidence>
<sequence length="45" mass="5271">MNLKNLMMWGLIVLLVMGLFQLFQNPKKSTVLEKTPFSEFLKNID</sequence>
<gene>
    <name evidence="2" type="ORF">METZ01_LOCUS415191</name>
</gene>
<organism evidence="2">
    <name type="scientific">marine metagenome</name>
    <dbReference type="NCBI Taxonomy" id="408172"/>
    <lineage>
        <taxon>unclassified sequences</taxon>
        <taxon>metagenomes</taxon>
        <taxon>ecological metagenomes</taxon>
    </lineage>
</organism>
<keyword evidence="1" id="KW-1133">Transmembrane helix</keyword>
<evidence type="ECO:0000256" key="1">
    <source>
        <dbReference type="SAM" id="Phobius"/>
    </source>
</evidence>
<keyword evidence="1" id="KW-0472">Membrane</keyword>
<protein>
    <recommendedName>
        <fullName evidence="3">Peptidase M41 FtsH extracellular domain-containing protein</fullName>
    </recommendedName>
</protein>
<accession>A0A382WU17</accession>
<dbReference type="AlphaFoldDB" id="A0A382WU17"/>
<name>A0A382WU17_9ZZZZ</name>
<proteinExistence type="predicted"/>
<evidence type="ECO:0008006" key="3">
    <source>
        <dbReference type="Google" id="ProtNLM"/>
    </source>
</evidence>
<dbReference type="EMBL" id="UINC01162533">
    <property type="protein sequence ID" value="SVD62337.1"/>
    <property type="molecule type" value="Genomic_DNA"/>
</dbReference>
<reference evidence="2" key="1">
    <citation type="submission" date="2018-05" db="EMBL/GenBank/DDBJ databases">
        <authorList>
            <person name="Lanie J.A."/>
            <person name="Ng W.-L."/>
            <person name="Kazmierczak K.M."/>
            <person name="Andrzejewski T.M."/>
            <person name="Davidsen T.M."/>
            <person name="Wayne K.J."/>
            <person name="Tettelin H."/>
            <person name="Glass J.I."/>
            <person name="Rusch D."/>
            <person name="Podicherti R."/>
            <person name="Tsui H.-C.T."/>
            <person name="Winkler M.E."/>
        </authorList>
    </citation>
    <scope>NUCLEOTIDE SEQUENCE</scope>
</reference>
<feature type="non-terminal residue" evidence="2">
    <location>
        <position position="45"/>
    </location>
</feature>
<keyword evidence="1" id="KW-0812">Transmembrane</keyword>